<keyword evidence="1 4" id="KW-0479">Metal-binding</keyword>
<keyword evidence="8" id="KW-1185">Reference proteome</keyword>
<dbReference type="PANTHER" id="PTHR12681">
    <property type="entry name" value="ZINC FINGER-CONTAINING PROTEIN P48ZNF"/>
    <property type="match status" value="1"/>
</dbReference>
<organism evidence="7 8">
    <name type="scientific">Nosema granulosis</name>
    <dbReference type="NCBI Taxonomy" id="83296"/>
    <lineage>
        <taxon>Eukaryota</taxon>
        <taxon>Fungi</taxon>
        <taxon>Fungi incertae sedis</taxon>
        <taxon>Microsporidia</taxon>
        <taxon>Nosematidae</taxon>
        <taxon>Nosema</taxon>
    </lineage>
</organism>
<evidence type="ECO:0000256" key="3">
    <source>
        <dbReference type="ARBA" id="ARBA00022833"/>
    </source>
</evidence>
<dbReference type="OrthoDB" id="278280at2759"/>
<sequence length="253" mass="29154">MSKKKQEVTSKNLKEMIKELEEKASLARSKKLKDPILRQIASLKIKDAELKKEKEAEKASKTKAVIQKIPVGADPKSVVCQNFLNKCCKEGDKCRFSHEPIKKNEAKTDSTGKDKPRQVCRFLIDAINNNEYTNTWECPFPRCPDIHKLIDLKGDEQAELSLEEYLELSRQSLGDNLTPVTEKTFKEWKEKKLREEEIHRKKVQALASGPKGLELFESKPEMFCDDEEAVDVDYKERCYSEDEEEAIEALETN</sequence>
<keyword evidence="3 4" id="KW-0862">Zinc</keyword>
<dbReference type="Pfam" id="PF16543">
    <property type="entry name" value="DFRP_C"/>
    <property type="match status" value="1"/>
</dbReference>
<evidence type="ECO:0000256" key="4">
    <source>
        <dbReference type="PROSITE-ProRule" id="PRU00723"/>
    </source>
</evidence>
<evidence type="ECO:0000256" key="2">
    <source>
        <dbReference type="ARBA" id="ARBA00022771"/>
    </source>
</evidence>
<name>A0A9P6H1X9_9MICR</name>
<proteinExistence type="predicted"/>
<evidence type="ECO:0000259" key="6">
    <source>
        <dbReference type="PROSITE" id="PS50103"/>
    </source>
</evidence>
<dbReference type="PROSITE" id="PS50103">
    <property type="entry name" value="ZF_C3H1"/>
    <property type="match status" value="1"/>
</dbReference>
<feature type="domain" description="C3H1-type" evidence="6">
    <location>
        <begin position="74"/>
        <end position="101"/>
    </location>
</feature>
<dbReference type="AlphaFoldDB" id="A0A9P6H1X9"/>
<dbReference type="GO" id="GO:0002181">
    <property type="term" value="P:cytoplasmic translation"/>
    <property type="evidence" value="ECO:0007669"/>
    <property type="project" value="TreeGrafter"/>
</dbReference>
<dbReference type="PANTHER" id="PTHR12681:SF0">
    <property type="entry name" value="ZINC FINGER CCCH DOMAIN-CONTAINING PROTEIN 15"/>
    <property type="match status" value="1"/>
</dbReference>
<dbReference type="EMBL" id="SBJO01000004">
    <property type="protein sequence ID" value="KAF9764946.1"/>
    <property type="molecule type" value="Genomic_DNA"/>
</dbReference>
<evidence type="ECO:0000256" key="5">
    <source>
        <dbReference type="SAM" id="Coils"/>
    </source>
</evidence>
<dbReference type="InterPro" id="IPR000571">
    <property type="entry name" value="Znf_CCCH"/>
</dbReference>
<evidence type="ECO:0000256" key="1">
    <source>
        <dbReference type="ARBA" id="ARBA00022723"/>
    </source>
</evidence>
<dbReference type="InterPro" id="IPR032378">
    <property type="entry name" value="ZC3H15/TMA46_C"/>
</dbReference>
<gene>
    <name evidence="7" type="primary">Zc3h15</name>
    <name evidence="7" type="ORF">NGRA_0135</name>
</gene>
<dbReference type="GO" id="GO:0003729">
    <property type="term" value="F:mRNA binding"/>
    <property type="evidence" value="ECO:0007669"/>
    <property type="project" value="TreeGrafter"/>
</dbReference>
<dbReference type="SMART" id="SM00356">
    <property type="entry name" value="ZnF_C3H1"/>
    <property type="match status" value="1"/>
</dbReference>
<evidence type="ECO:0000313" key="8">
    <source>
        <dbReference type="Proteomes" id="UP000740883"/>
    </source>
</evidence>
<dbReference type="Proteomes" id="UP000740883">
    <property type="component" value="Unassembled WGS sequence"/>
</dbReference>
<comment type="caution">
    <text evidence="7">The sequence shown here is derived from an EMBL/GenBank/DDBJ whole genome shotgun (WGS) entry which is preliminary data.</text>
</comment>
<keyword evidence="5" id="KW-0175">Coiled coil</keyword>
<dbReference type="GO" id="GO:0005829">
    <property type="term" value="C:cytosol"/>
    <property type="evidence" value="ECO:0007669"/>
    <property type="project" value="TreeGrafter"/>
</dbReference>
<dbReference type="Gene3D" id="6.20.400.10">
    <property type="match status" value="1"/>
</dbReference>
<dbReference type="GO" id="GO:0008270">
    <property type="term" value="F:zinc ion binding"/>
    <property type="evidence" value="ECO:0007669"/>
    <property type="project" value="UniProtKB-KW"/>
</dbReference>
<protein>
    <submittedName>
        <fullName evidence="7">Zinc finger CCCH domain-containing protein 15</fullName>
    </submittedName>
</protein>
<dbReference type="Gene3D" id="3.30.1370.210">
    <property type="match status" value="1"/>
</dbReference>
<reference evidence="7 8" key="1">
    <citation type="journal article" date="2020" name="Genome Biol. Evol.">
        <title>Comparative genomics of strictly vertically transmitted, feminizing microsporidia endosymbionts of amphipod crustaceans.</title>
        <authorList>
            <person name="Cormier A."/>
            <person name="Chebbi M.A."/>
            <person name="Giraud I."/>
            <person name="Wattier R."/>
            <person name="Teixeira M."/>
            <person name="Gilbert C."/>
            <person name="Rigaud T."/>
            <person name="Cordaux R."/>
        </authorList>
    </citation>
    <scope>NUCLEOTIDE SEQUENCE [LARGE SCALE GENOMIC DNA]</scope>
    <source>
        <strain evidence="7 8">Ou3-Ou53</strain>
    </source>
</reference>
<keyword evidence="2 4" id="KW-0863">Zinc-finger</keyword>
<accession>A0A9P6H1X9</accession>
<dbReference type="SUPFAM" id="SSF90229">
    <property type="entry name" value="CCCH zinc finger"/>
    <property type="match status" value="1"/>
</dbReference>
<evidence type="ECO:0000313" key="7">
    <source>
        <dbReference type="EMBL" id="KAF9764946.1"/>
    </source>
</evidence>
<feature type="zinc finger region" description="C3H1-type" evidence="4">
    <location>
        <begin position="74"/>
        <end position="101"/>
    </location>
</feature>
<dbReference type="InterPro" id="IPR036855">
    <property type="entry name" value="Znf_CCCH_sf"/>
</dbReference>
<feature type="coiled-coil region" evidence="5">
    <location>
        <begin position="3"/>
        <end position="30"/>
    </location>
</feature>